<protein>
    <recommendedName>
        <fullName evidence="4">DNA mismatch repair MutH/Type II restriction enzyme Sau3AI domain-containing protein</fullName>
    </recommendedName>
</protein>
<evidence type="ECO:0000256" key="1">
    <source>
        <dbReference type="ARBA" id="ARBA00022722"/>
    </source>
</evidence>
<dbReference type="InterPro" id="IPR011337">
    <property type="entry name" value="DNA_rep_MutH/RE_typeII_Sau3AI"/>
</dbReference>
<evidence type="ECO:0000259" key="4">
    <source>
        <dbReference type="SMART" id="SM00927"/>
    </source>
</evidence>
<reference evidence="6" key="1">
    <citation type="submission" date="2016-03" db="EMBL/GenBank/DDBJ databases">
        <authorList>
            <person name="Johnson T.J."/>
            <person name="Youmans B."/>
            <person name="Case K."/>
            <person name="Noll S."/>
        </authorList>
    </citation>
    <scope>NUCLEOTIDE SEQUENCE [LARGE SCALE GENOMIC DNA]</scope>
    <source>
        <strain evidence="6">UMNLAv8</strain>
    </source>
</reference>
<accession>A0A179C6S3</accession>
<proteinExistence type="predicted"/>
<evidence type="ECO:0000313" key="5">
    <source>
        <dbReference type="EMBL" id="OAQ08736.1"/>
    </source>
</evidence>
<comment type="caution">
    <text evidence="5">The sequence shown here is derived from an EMBL/GenBank/DDBJ whole genome shotgun (WGS) entry which is preliminary data.</text>
</comment>
<dbReference type="Pfam" id="PF02976">
    <property type="entry name" value="MutH"/>
    <property type="match status" value="1"/>
</dbReference>
<organism evidence="5 6">
    <name type="scientific">Ligilactobacillus aviarius</name>
    <dbReference type="NCBI Taxonomy" id="1606"/>
    <lineage>
        <taxon>Bacteria</taxon>
        <taxon>Bacillati</taxon>
        <taxon>Bacillota</taxon>
        <taxon>Bacilli</taxon>
        <taxon>Lactobacillales</taxon>
        <taxon>Lactobacillaceae</taxon>
        <taxon>Ligilactobacillus</taxon>
    </lineage>
</organism>
<dbReference type="AlphaFoldDB" id="A0A179C6S3"/>
<evidence type="ECO:0000256" key="2">
    <source>
        <dbReference type="ARBA" id="ARBA00022759"/>
    </source>
</evidence>
<dbReference type="GO" id="GO:0004519">
    <property type="term" value="F:endonuclease activity"/>
    <property type="evidence" value="ECO:0007669"/>
    <property type="project" value="UniProtKB-KW"/>
</dbReference>
<keyword evidence="3" id="KW-0378">Hydrolase</keyword>
<evidence type="ECO:0000256" key="3">
    <source>
        <dbReference type="ARBA" id="ARBA00022801"/>
    </source>
</evidence>
<dbReference type="GO" id="GO:0003677">
    <property type="term" value="F:DNA binding"/>
    <property type="evidence" value="ECO:0007669"/>
    <property type="project" value="InterPro"/>
</dbReference>
<sequence length="518" mass="59984">MSEEKSPYITKEQVHNRAKDAVGKTMRELYNSAGVYNVDDLVKNKNFIGDAFECWMKVPKNSRAEADIVEAGVELKATPYKVLKSGKKSAKERLVLNIIDYVEEAKQTFETSSFQHKDKLMELAFYENDGSKNKKDKANWKFDESILFSFPKKDLEVIKHDWETIHEYIIEGKAHEINEGLTDYLAACTKGNSSKSVRKQPYSDIPAKQRAYSLKTGYMTSVLRDYVFGDEKDPAIRKAKFTEKEQNRVNSETESIFTEDELQHGNLDKALVDKLNKYKGIKLGKLPYRGRTLDDVLSKNKNVKQKFHMAVSGMLGLVGDAEAAEEIQKADILIKAVRVNKNSNGEFYIKENMSFPAFDFKDISSENWEDSDLYKIVNSKFLFAVFEETEDTQSNGLSYIFRGVKIWNMPNSDIETVKRVWEDTKDKINNGVELRFKSNKILNNFINATDNMIVHVRPHSRESSYIKNKYSDELPVPAKWLSDKPQNRKIDDSNLYMTRQCFWLNRDYVFEKIRKLFI</sequence>
<keyword evidence="1" id="KW-0540">Nuclease</keyword>
<dbReference type="SMART" id="SM00927">
    <property type="entry name" value="MutH"/>
    <property type="match status" value="1"/>
</dbReference>
<evidence type="ECO:0000313" key="6">
    <source>
        <dbReference type="Proteomes" id="UP000078520"/>
    </source>
</evidence>
<feature type="domain" description="DNA mismatch repair MutH/Type II restriction enzyme Sau3AI" evidence="4">
    <location>
        <begin position="58"/>
        <end position="161"/>
    </location>
</feature>
<dbReference type="Proteomes" id="UP000078520">
    <property type="component" value="Unassembled WGS sequence"/>
</dbReference>
<name>A0A179C6S3_9LACO</name>
<dbReference type="InterPro" id="IPR011335">
    <property type="entry name" value="Restrct_endonuc-II-like"/>
</dbReference>
<dbReference type="CDD" id="cd22355">
    <property type="entry name" value="Sau3AI_C"/>
    <property type="match status" value="1"/>
</dbReference>
<dbReference type="OrthoDB" id="3188707at2"/>
<dbReference type="RefSeq" id="WP_064207636.1">
    <property type="nucleotide sequence ID" value="NZ_LVKC01000058.1"/>
</dbReference>
<dbReference type="InterPro" id="IPR037057">
    <property type="entry name" value="DNA_rep_MutH/T2_RE_sf"/>
</dbReference>
<gene>
    <name evidence="5" type="ORF">A3O14_03370</name>
</gene>
<keyword evidence="2" id="KW-0255">Endonuclease</keyword>
<dbReference type="SUPFAM" id="SSF52980">
    <property type="entry name" value="Restriction endonuclease-like"/>
    <property type="match status" value="2"/>
</dbReference>
<dbReference type="GO" id="GO:0016787">
    <property type="term" value="F:hydrolase activity"/>
    <property type="evidence" value="ECO:0007669"/>
    <property type="project" value="UniProtKB-KW"/>
</dbReference>
<dbReference type="CDD" id="cd22356">
    <property type="entry name" value="Sau3AI_N-like"/>
    <property type="match status" value="1"/>
</dbReference>
<dbReference type="EMBL" id="LVKI01000008">
    <property type="protein sequence ID" value="OAQ08736.1"/>
    <property type="molecule type" value="Genomic_DNA"/>
</dbReference>
<dbReference type="Gene3D" id="3.40.600.10">
    <property type="entry name" value="DNA mismatch repair MutH/Restriction endonuclease, type II"/>
    <property type="match status" value="2"/>
</dbReference>